<feature type="compositionally biased region" description="Low complexity" evidence="1">
    <location>
        <begin position="347"/>
        <end position="381"/>
    </location>
</feature>
<dbReference type="InterPro" id="IPR007730">
    <property type="entry name" value="SPOR-like_dom"/>
</dbReference>
<organism evidence="3 4">
    <name type="scientific">Thalassospira povalilytica</name>
    <dbReference type="NCBI Taxonomy" id="732237"/>
    <lineage>
        <taxon>Bacteria</taxon>
        <taxon>Pseudomonadati</taxon>
        <taxon>Pseudomonadota</taxon>
        <taxon>Alphaproteobacteria</taxon>
        <taxon>Rhodospirillales</taxon>
        <taxon>Thalassospiraceae</taxon>
        <taxon>Thalassospira</taxon>
    </lineage>
</organism>
<evidence type="ECO:0000259" key="2">
    <source>
        <dbReference type="PROSITE" id="PS51724"/>
    </source>
</evidence>
<dbReference type="Gene3D" id="3.30.70.1070">
    <property type="entry name" value="Sporulation related repeat"/>
    <property type="match status" value="1"/>
</dbReference>
<feature type="region of interest" description="Disordered" evidence="1">
    <location>
        <begin position="346"/>
        <end position="381"/>
    </location>
</feature>
<proteinExistence type="predicted"/>
<dbReference type="PROSITE" id="PS51257">
    <property type="entry name" value="PROKAR_LIPOPROTEIN"/>
    <property type="match status" value="1"/>
</dbReference>
<evidence type="ECO:0000256" key="1">
    <source>
        <dbReference type="SAM" id="MobiDB-lite"/>
    </source>
</evidence>
<sequence length="469" mass="49482">MKIRAATRKKNAPLKKGWFAAAALLPLLGACSTDDFSGLWFGTSSSDVSAMQPSSVDGPATDSPQTGYDLNRAACGLFFGKTTPAEVSHIAATEISLTRTPQENLMQAIAYDINGNYENARKLYVWLTASPPENKINLDCGQGIKLTGNVNALAQRRLVALDEIAPQFARSSEIESVVAAATVAPGPDLPDPPKVERDRRFYETGGVVTAEPEDSTKPIERMDMPVSENTAQLTRVERRVSQPQTTSTPSAAMTSPGTVAAPATAASQPTIIPVIPVQPAPVAEQMPAAASKAAKAPVTEAPTIAGTAADVDHQGAVVATNSRPVEQGELEIIDREPSSTMIELPMASQSTPAPAPRSTPSVAERTAPAPASTSAPAASSATRSGPYYAVQLAAYRSRGRAEDAWPKFQNSSRGMLTNADHEVVSIAIEGKGLFFRLLTGTYARQSEAAQACNQLKSAGVDCLIRRVER</sequence>
<dbReference type="EMBL" id="PGTS01000002">
    <property type="protein sequence ID" value="PKR51098.1"/>
    <property type="molecule type" value="Genomic_DNA"/>
</dbReference>
<evidence type="ECO:0000313" key="3">
    <source>
        <dbReference type="EMBL" id="PKR51098.1"/>
    </source>
</evidence>
<gene>
    <name evidence="3" type="ORF">CU041_06100</name>
</gene>
<keyword evidence="4" id="KW-1185">Reference proteome</keyword>
<dbReference type="Proteomes" id="UP000233365">
    <property type="component" value="Unassembled WGS sequence"/>
</dbReference>
<dbReference type="RefSeq" id="WP_101246147.1">
    <property type="nucleotide sequence ID" value="NZ_PGTS01000002.1"/>
</dbReference>
<comment type="caution">
    <text evidence="3">The sequence shown here is derived from an EMBL/GenBank/DDBJ whole genome shotgun (WGS) entry which is preliminary data.</text>
</comment>
<protein>
    <recommendedName>
        <fullName evidence="2">SPOR domain-containing protein</fullName>
    </recommendedName>
</protein>
<dbReference type="PROSITE" id="PS51724">
    <property type="entry name" value="SPOR"/>
    <property type="match status" value="1"/>
</dbReference>
<feature type="compositionally biased region" description="Low complexity" evidence="1">
    <location>
        <begin position="243"/>
        <end position="257"/>
    </location>
</feature>
<dbReference type="SUPFAM" id="SSF110997">
    <property type="entry name" value="Sporulation related repeat"/>
    <property type="match status" value="1"/>
</dbReference>
<reference evidence="3 4" key="1">
    <citation type="submission" date="2017-11" db="EMBL/GenBank/DDBJ databases">
        <title>Biodiversity and function of Thalassospira species in the particle-attached aromatic-hydrocarbon-degrading consortia from the surface seawater of the China South Sea.</title>
        <authorList>
            <person name="Dong C."/>
            <person name="Liu R."/>
            <person name="Shao Z."/>
        </authorList>
    </citation>
    <scope>NUCLEOTIDE SEQUENCE [LARGE SCALE GENOMIC DNA]</scope>
    <source>
        <strain evidence="3 4">139Z-12</strain>
    </source>
</reference>
<feature type="region of interest" description="Disordered" evidence="1">
    <location>
        <begin position="235"/>
        <end position="257"/>
    </location>
</feature>
<dbReference type="InterPro" id="IPR036680">
    <property type="entry name" value="SPOR-like_sf"/>
</dbReference>
<accession>A0ABX4RB67</accession>
<name>A0ABX4RB67_9PROT</name>
<feature type="domain" description="SPOR" evidence="2">
    <location>
        <begin position="382"/>
        <end position="467"/>
    </location>
</feature>
<evidence type="ECO:0000313" key="4">
    <source>
        <dbReference type="Proteomes" id="UP000233365"/>
    </source>
</evidence>
<dbReference type="Pfam" id="PF05036">
    <property type="entry name" value="SPOR"/>
    <property type="match status" value="1"/>
</dbReference>